<dbReference type="AlphaFoldDB" id="A0AAE0ENY6"/>
<dbReference type="InterPro" id="IPR037171">
    <property type="entry name" value="NagB/RpiA_transferase-like"/>
</dbReference>
<sequence length="253" mass="25834">MTVKVLDSDAEVTQALLGVVLEGAKEAIAEKGAFSLAVPGGRIPTMLAGLINAPGSAEVDWAKCHLFFVNERQNEGKCCKLNKAQFADALGIPDANIYPPATGESVDSAAAYSQTLRDVPVGVVYIPAIDGSAPCLDMALIGLGNDGHIGSVYPGSETAAVADATSLALPVDKPGKQSITMSLAMMAAAKRTVIATCGEGKVESVAKAIKLSAASKAWKAEESMPWLDAPSARLAVGPGETIWLLDAAAGAGL</sequence>
<evidence type="ECO:0000256" key="1">
    <source>
        <dbReference type="ARBA" id="ARBA00004959"/>
    </source>
</evidence>
<comment type="caution">
    <text evidence="3">The sequence shown here is derived from an EMBL/GenBank/DDBJ whole genome shotgun (WGS) entry which is preliminary data.</text>
</comment>
<gene>
    <name evidence="3" type="ORF">CYMTET_56247</name>
</gene>
<proteinExistence type="predicted"/>
<dbReference type="Gene3D" id="3.40.50.1360">
    <property type="match status" value="1"/>
</dbReference>
<dbReference type="InterPro" id="IPR006148">
    <property type="entry name" value="Glc/Gal-6P_isomerase"/>
</dbReference>
<accession>A0AAE0ENY6</accession>
<dbReference type="SUPFAM" id="SSF100950">
    <property type="entry name" value="NagB/RpiA/CoA transferase-like"/>
    <property type="match status" value="1"/>
</dbReference>
<protein>
    <recommendedName>
        <fullName evidence="2">Glucosamine/galactosamine-6-phosphate isomerase domain-containing protein</fullName>
    </recommendedName>
</protein>
<name>A0AAE0ENY6_9CHLO</name>
<dbReference type="EMBL" id="LGRX02035707">
    <property type="protein sequence ID" value="KAK3233455.1"/>
    <property type="molecule type" value="Genomic_DNA"/>
</dbReference>
<dbReference type="PANTHER" id="PTHR11054:SF0">
    <property type="entry name" value="6-PHOSPHOGLUCONOLACTONASE"/>
    <property type="match status" value="1"/>
</dbReference>
<evidence type="ECO:0000259" key="2">
    <source>
        <dbReference type="Pfam" id="PF01182"/>
    </source>
</evidence>
<dbReference type="GO" id="GO:0005975">
    <property type="term" value="P:carbohydrate metabolic process"/>
    <property type="evidence" value="ECO:0007669"/>
    <property type="project" value="InterPro"/>
</dbReference>
<evidence type="ECO:0000313" key="4">
    <source>
        <dbReference type="Proteomes" id="UP001190700"/>
    </source>
</evidence>
<comment type="pathway">
    <text evidence="1">Carbohydrate degradation; pentose phosphate pathway.</text>
</comment>
<dbReference type="InterPro" id="IPR039104">
    <property type="entry name" value="6PGL"/>
</dbReference>
<feature type="domain" description="Glucosamine/galactosamine-6-phosphate isomerase" evidence="2">
    <location>
        <begin position="8"/>
        <end position="243"/>
    </location>
</feature>
<dbReference type="PANTHER" id="PTHR11054">
    <property type="entry name" value="6-PHOSPHOGLUCONOLACTONASE"/>
    <property type="match status" value="1"/>
</dbReference>
<keyword evidence="4" id="KW-1185">Reference proteome</keyword>
<dbReference type="Pfam" id="PF01182">
    <property type="entry name" value="Glucosamine_iso"/>
    <property type="match status" value="1"/>
</dbReference>
<reference evidence="3 4" key="1">
    <citation type="journal article" date="2015" name="Genome Biol. Evol.">
        <title>Comparative Genomics of a Bacterivorous Green Alga Reveals Evolutionary Causalities and Consequences of Phago-Mixotrophic Mode of Nutrition.</title>
        <authorList>
            <person name="Burns J.A."/>
            <person name="Paasch A."/>
            <person name="Narechania A."/>
            <person name="Kim E."/>
        </authorList>
    </citation>
    <scope>NUCLEOTIDE SEQUENCE [LARGE SCALE GENOMIC DNA]</scope>
    <source>
        <strain evidence="3 4">PLY_AMNH</strain>
    </source>
</reference>
<dbReference type="Proteomes" id="UP001190700">
    <property type="component" value="Unassembled WGS sequence"/>
</dbReference>
<evidence type="ECO:0000313" key="3">
    <source>
        <dbReference type="EMBL" id="KAK3233455.1"/>
    </source>
</evidence>
<organism evidence="3 4">
    <name type="scientific">Cymbomonas tetramitiformis</name>
    <dbReference type="NCBI Taxonomy" id="36881"/>
    <lineage>
        <taxon>Eukaryota</taxon>
        <taxon>Viridiplantae</taxon>
        <taxon>Chlorophyta</taxon>
        <taxon>Pyramimonadophyceae</taxon>
        <taxon>Pyramimonadales</taxon>
        <taxon>Pyramimonadaceae</taxon>
        <taxon>Cymbomonas</taxon>
    </lineage>
</organism>